<dbReference type="PROSITE" id="PS50158">
    <property type="entry name" value="ZF_CCHC"/>
    <property type="match status" value="1"/>
</dbReference>
<dbReference type="InterPro" id="IPR036875">
    <property type="entry name" value="Znf_CCHC_sf"/>
</dbReference>
<protein>
    <recommendedName>
        <fullName evidence="3">CCHC-type domain-containing protein</fullName>
    </recommendedName>
</protein>
<feature type="region of interest" description="Disordered" evidence="2">
    <location>
        <begin position="1"/>
        <end position="50"/>
    </location>
</feature>
<name>G4Z6E9_PHYSP</name>
<organism evidence="4 5">
    <name type="scientific">Phytophthora sojae (strain P6497)</name>
    <name type="common">Soybean stem and root rot agent</name>
    <name type="synonym">Phytophthora megasperma f. sp. glycines</name>
    <dbReference type="NCBI Taxonomy" id="1094619"/>
    <lineage>
        <taxon>Eukaryota</taxon>
        <taxon>Sar</taxon>
        <taxon>Stramenopiles</taxon>
        <taxon>Oomycota</taxon>
        <taxon>Peronosporomycetes</taxon>
        <taxon>Peronosporales</taxon>
        <taxon>Peronosporaceae</taxon>
        <taxon>Phytophthora</taxon>
    </lineage>
</organism>
<keyword evidence="1" id="KW-0862">Zinc</keyword>
<dbReference type="EMBL" id="JH159153">
    <property type="protein sequence ID" value="EGZ22397.1"/>
    <property type="molecule type" value="Genomic_DNA"/>
</dbReference>
<proteinExistence type="predicted"/>
<evidence type="ECO:0000256" key="1">
    <source>
        <dbReference type="PROSITE-ProRule" id="PRU00047"/>
    </source>
</evidence>
<dbReference type="RefSeq" id="XP_009525114.1">
    <property type="nucleotide sequence ID" value="XM_009526819.1"/>
</dbReference>
<dbReference type="Proteomes" id="UP000002640">
    <property type="component" value="Unassembled WGS sequence"/>
</dbReference>
<sequence>MEASSSRERNTTSSHDDVTMEGADTPAGGLSSSRAKRPRAQTDQGMTEDELDEEELIQAFSEEEWADVERHLQDTTTEVVFAMNERLVKVNGYRMTLADFKQDIIELCKQLGVLFEGDDLIESVMFLSGRPKNLDRALWLVLKKGEITVEGVRIWVQSMFTGKKTTPLTLNELEYMNCNRVSVSQLCDIVKEWGGADFVVVSHGYNTDRYNIRQRGRRPVQECLHVAATESPYPIYSFRLFFPSPQAANRVRQELFRVGIFGLRVEIKAADIEEVLESNGLGKVRVEIRGKQPLFGVGTCMSSDQQNAILTQFGPEGANVLKYKNTPLYLRKWEDVPAQRRCHECKQPGHLRYACPRLTGLESQHQPASAVVLSSRRENSAMWTSQGLNEYAEAMLDRLVRARTDRFEQRLLHLDQQQQRTEQYVQEIRRDLSGQIS</sequence>
<feature type="compositionally biased region" description="Basic and acidic residues" evidence="2">
    <location>
        <begin position="1"/>
        <end position="18"/>
    </location>
</feature>
<feature type="domain" description="CCHC-type" evidence="3">
    <location>
        <begin position="340"/>
        <end position="357"/>
    </location>
</feature>
<keyword evidence="1" id="KW-0479">Metal-binding</keyword>
<dbReference type="GO" id="GO:0008270">
    <property type="term" value="F:zinc ion binding"/>
    <property type="evidence" value="ECO:0007669"/>
    <property type="project" value="UniProtKB-KW"/>
</dbReference>
<dbReference type="GO" id="GO:0003676">
    <property type="term" value="F:nucleic acid binding"/>
    <property type="evidence" value="ECO:0007669"/>
    <property type="project" value="InterPro"/>
</dbReference>
<dbReference type="GeneID" id="20641775"/>
<keyword evidence="5" id="KW-1185">Reference proteome</keyword>
<dbReference type="InterPro" id="IPR001878">
    <property type="entry name" value="Znf_CCHC"/>
</dbReference>
<keyword evidence="1" id="KW-0863">Zinc-finger</keyword>
<dbReference type="InParanoid" id="G4Z6E9"/>
<evidence type="ECO:0000256" key="2">
    <source>
        <dbReference type="SAM" id="MobiDB-lite"/>
    </source>
</evidence>
<evidence type="ECO:0000313" key="4">
    <source>
        <dbReference type="EMBL" id="EGZ22397.1"/>
    </source>
</evidence>
<accession>G4Z6E9</accession>
<evidence type="ECO:0000313" key="5">
    <source>
        <dbReference type="Proteomes" id="UP000002640"/>
    </source>
</evidence>
<reference evidence="4 5" key="1">
    <citation type="journal article" date="2006" name="Science">
        <title>Phytophthora genome sequences uncover evolutionary origins and mechanisms of pathogenesis.</title>
        <authorList>
            <person name="Tyler B.M."/>
            <person name="Tripathy S."/>
            <person name="Zhang X."/>
            <person name="Dehal P."/>
            <person name="Jiang R.H."/>
            <person name="Aerts A."/>
            <person name="Arredondo F.D."/>
            <person name="Baxter L."/>
            <person name="Bensasson D."/>
            <person name="Beynon J.L."/>
            <person name="Chapman J."/>
            <person name="Damasceno C.M."/>
            <person name="Dorrance A.E."/>
            <person name="Dou D."/>
            <person name="Dickerman A.W."/>
            <person name="Dubchak I.L."/>
            <person name="Garbelotto M."/>
            <person name="Gijzen M."/>
            <person name="Gordon S.G."/>
            <person name="Govers F."/>
            <person name="Grunwald N.J."/>
            <person name="Huang W."/>
            <person name="Ivors K.L."/>
            <person name="Jones R.W."/>
            <person name="Kamoun S."/>
            <person name="Krampis K."/>
            <person name="Lamour K.H."/>
            <person name="Lee M.K."/>
            <person name="McDonald W.H."/>
            <person name="Medina M."/>
            <person name="Meijer H.J."/>
            <person name="Nordberg E.K."/>
            <person name="Maclean D.J."/>
            <person name="Ospina-Giraldo M.D."/>
            <person name="Morris P.F."/>
            <person name="Phuntumart V."/>
            <person name="Putnam N.H."/>
            <person name="Rash S."/>
            <person name="Rose J.K."/>
            <person name="Sakihama Y."/>
            <person name="Salamov A.A."/>
            <person name="Savidor A."/>
            <person name="Scheuring C.F."/>
            <person name="Smith B.M."/>
            <person name="Sobral B.W."/>
            <person name="Terry A."/>
            <person name="Torto-Alalibo T.A."/>
            <person name="Win J."/>
            <person name="Xu Z."/>
            <person name="Zhang H."/>
            <person name="Grigoriev I.V."/>
            <person name="Rokhsar D.S."/>
            <person name="Boore J.L."/>
        </authorList>
    </citation>
    <scope>NUCLEOTIDE SEQUENCE [LARGE SCALE GENOMIC DNA]</scope>
    <source>
        <strain evidence="4 5">P6497</strain>
    </source>
</reference>
<dbReference type="AlphaFoldDB" id="G4Z6E9"/>
<dbReference type="SUPFAM" id="SSF57756">
    <property type="entry name" value="Retrovirus zinc finger-like domains"/>
    <property type="match status" value="1"/>
</dbReference>
<dbReference type="KEGG" id="psoj:PHYSODRAFT_299718"/>
<gene>
    <name evidence="4" type="ORF">PHYSODRAFT_299718</name>
</gene>
<evidence type="ECO:0000259" key="3">
    <source>
        <dbReference type="PROSITE" id="PS50158"/>
    </source>
</evidence>